<keyword evidence="1" id="KW-0812">Transmembrane</keyword>
<feature type="transmembrane region" description="Helical" evidence="1">
    <location>
        <begin position="393"/>
        <end position="411"/>
    </location>
</feature>
<evidence type="ECO:0000256" key="1">
    <source>
        <dbReference type="SAM" id="Phobius"/>
    </source>
</evidence>
<dbReference type="PANTHER" id="PTHR40940:SF2">
    <property type="entry name" value="BATD"/>
    <property type="match status" value="1"/>
</dbReference>
<gene>
    <name evidence="3" type="ORF">MS2017_1044</name>
</gene>
<keyword evidence="1" id="KW-1133">Transmembrane helix</keyword>
<dbReference type="PANTHER" id="PTHR40940">
    <property type="entry name" value="PROTEIN BATD-RELATED"/>
    <property type="match status" value="1"/>
</dbReference>
<dbReference type="AlphaFoldDB" id="A0A3G3IMP6"/>
<dbReference type="Pfam" id="PF13584">
    <property type="entry name" value="BatD"/>
    <property type="match status" value="2"/>
</dbReference>
<reference evidence="3 4" key="1">
    <citation type="submission" date="2017-11" db="EMBL/GenBank/DDBJ databases">
        <title>Genome sequence of the bacterial symbiont EPR9N from a vent mussel Bathymodiolus thermophilus.</title>
        <authorList>
            <person name="Won Y.-J."/>
        </authorList>
    </citation>
    <scope>NUCLEOTIDE SEQUENCE [LARGE SCALE GENOMIC DNA]</scope>
    <source>
        <strain evidence="3 4">EPR9N</strain>
    </source>
</reference>
<feature type="chain" id="PRO_5018216322" description="BatD" evidence="2">
    <location>
        <begin position="27"/>
        <end position="483"/>
    </location>
</feature>
<dbReference type="InterPro" id="IPR025738">
    <property type="entry name" value="BatD"/>
</dbReference>
<dbReference type="EMBL" id="CP024634">
    <property type="protein sequence ID" value="AYQ56752.1"/>
    <property type="molecule type" value="Genomic_DNA"/>
</dbReference>
<keyword evidence="1" id="KW-0472">Membrane</keyword>
<name>A0A3G3IMP6_9GAMM</name>
<accession>A0A3G3IMP6</accession>
<sequence precursor="true">MNKTIIMMIKKIFGSLFLLLSTPIFALSSANVNQTWFYPGEAIVLTLSADSDKVVFPAINNIAGNSVLGTNNSQSVRIVNTKRTIQNSRSYTFKPSKSLQIPAYTLTVDGVKQTTQPIKITFKKPTKAKVGDDYILQIKTDKTTFFLGDTVNLYITFKAKKSLPPSNNQVSLSIPEAKDLLFIKNNKVTRVADENYHVQTLSYKISANNFGTIHIPSLVATIGNQSNSIFGGFFNARQRQKQKKIFSNDLTLTIKPLPDALRVFGDFKLKATVDKTQVKQGDAVNLTVSIVGKGNFEDIEAFKIEIDNATIYSDDVVTSYKDWQQKFAIVGGQSFVIPSLKLDYFDKITQTKKTISTQPINIKVDKSSPIITATTTTIVKPDNKVPVNSTLKYYYLLLGFIIGALVSFLSIKLSHRQKPDKNQDLIKQIKSSKGNKALFDLLLPLNLSELDSILQQLEANLYKGETHKINKKAIITLIQSSNF</sequence>
<protein>
    <recommendedName>
        <fullName evidence="5">BatD</fullName>
    </recommendedName>
</protein>
<dbReference type="KEGG" id="bthg:MS2017_1044"/>
<proteinExistence type="predicted"/>
<feature type="signal peptide" evidence="2">
    <location>
        <begin position="1"/>
        <end position="26"/>
    </location>
</feature>
<evidence type="ECO:0000256" key="2">
    <source>
        <dbReference type="SAM" id="SignalP"/>
    </source>
</evidence>
<dbReference type="Proteomes" id="UP000278334">
    <property type="component" value="Chromosome"/>
</dbReference>
<evidence type="ECO:0000313" key="3">
    <source>
        <dbReference type="EMBL" id="AYQ56752.1"/>
    </source>
</evidence>
<keyword evidence="2" id="KW-0732">Signal</keyword>
<evidence type="ECO:0008006" key="5">
    <source>
        <dbReference type="Google" id="ProtNLM"/>
    </source>
</evidence>
<organism evidence="3 4">
    <name type="scientific">Bathymodiolus thermophilus thioautotrophic gill symbiont</name>
    <dbReference type="NCBI Taxonomy" id="2360"/>
    <lineage>
        <taxon>Bacteria</taxon>
        <taxon>Pseudomonadati</taxon>
        <taxon>Pseudomonadota</taxon>
        <taxon>Gammaproteobacteria</taxon>
        <taxon>sulfur-oxidizing symbionts</taxon>
    </lineage>
</organism>
<evidence type="ECO:0000313" key="4">
    <source>
        <dbReference type="Proteomes" id="UP000278334"/>
    </source>
</evidence>